<dbReference type="NCBIfam" id="TIGR00069">
    <property type="entry name" value="hisD"/>
    <property type="match status" value="1"/>
</dbReference>
<dbReference type="GO" id="GO:0000105">
    <property type="term" value="P:L-histidine biosynthetic process"/>
    <property type="evidence" value="ECO:0007669"/>
    <property type="project" value="UniProtKB-UniRule"/>
</dbReference>
<protein>
    <recommendedName>
        <fullName evidence="3 8">Histidinol dehydrogenase</fullName>
        <shortName evidence="8">HDH</shortName>
        <ecNumber evidence="3 8">1.1.1.23</ecNumber>
    </recommendedName>
</protein>
<feature type="binding site" evidence="8 12">
    <location>
        <position position="258"/>
    </location>
    <ligand>
        <name>substrate</name>
    </ligand>
</feature>
<reference evidence="15 17" key="1">
    <citation type="submission" date="2019-02" db="EMBL/GenBank/DDBJ databases">
        <title>Genome sequencing of Clostridium botulinum clinical isolates.</title>
        <authorList>
            <person name="Brunt J."/>
            <person name="Van Vliet A.H.M."/>
            <person name="Stringer S.C."/>
            <person name="Grant K.A."/>
            <person name="Carter A.C."/>
            <person name="Peck M.W."/>
        </authorList>
    </citation>
    <scope>NUCLEOTIDE SEQUENCE [LARGE SCALE GENOMIC DNA]</scope>
    <source>
        <strain evidence="15 17">H113700579</strain>
    </source>
</reference>
<dbReference type="EC" id="1.1.1.23" evidence="3 8"/>
<dbReference type="InterPro" id="IPR012131">
    <property type="entry name" value="Hstdl_DH"/>
</dbReference>
<comment type="similarity">
    <text evidence="2 8 9 14">Belongs to the histidinol dehydrogenase family.</text>
</comment>
<evidence type="ECO:0000256" key="12">
    <source>
        <dbReference type="PIRSR" id="PIRSR000099-3"/>
    </source>
</evidence>
<dbReference type="GO" id="GO:0051287">
    <property type="term" value="F:NAD binding"/>
    <property type="evidence" value="ECO:0007669"/>
    <property type="project" value="InterPro"/>
</dbReference>
<evidence type="ECO:0000256" key="14">
    <source>
        <dbReference type="RuleBase" id="RU004175"/>
    </source>
</evidence>
<feature type="binding site" evidence="8 11">
    <location>
        <position position="128"/>
    </location>
    <ligand>
        <name>NAD(+)</name>
        <dbReference type="ChEBI" id="CHEBI:57540"/>
    </ligand>
</feature>
<evidence type="ECO:0000313" key="16">
    <source>
        <dbReference type="EMBL" id="NFF88603.1"/>
    </source>
</evidence>
<feature type="binding site" evidence="8 13">
    <location>
        <position position="419"/>
    </location>
    <ligand>
        <name>Zn(2+)</name>
        <dbReference type="ChEBI" id="CHEBI:29105"/>
    </ligand>
</feature>
<dbReference type="PANTHER" id="PTHR21256:SF2">
    <property type="entry name" value="HISTIDINE BIOSYNTHESIS TRIFUNCTIONAL PROTEIN"/>
    <property type="match status" value="1"/>
</dbReference>
<keyword evidence="5 8" id="KW-0862">Zinc</keyword>
<keyword evidence="8 11" id="KW-0520">NAD</keyword>
<evidence type="ECO:0000256" key="13">
    <source>
        <dbReference type="PIRSR" id="PIRSR000099-4"/>
    </source>
</evidence>
<keyword evidence="8" id="KW-0368">Histidine biosynthesis</keyword>
<dbReference type="Proteomes" id="UP000476820">
    <property type="component" value="Unassembled WGS sequence"/>
</dbReference>
<comment type="pathway">
    <text evidence="8">Amino-acid biosynthesis; L-histidine biosynthesis; L-histidine from 5-phospho-alpha-D-ribose 1-diphosphate: step 9/9.</text>
</comment>
<evidence type="ECO:0000256" key="8">
    <source>
        <dbReference type="HAMAP-Rule" id="MF_01024"/>
    </source>
</evidence>
<dbReference type="AlphaFoldDB" id="A0A6B4RIV1"/>
<evidence type="ECO:0000256" key="10">
    <source>
        <dbReference type="PIRSR" id="PIRSR000099-1"/>
    </source>
</evidence>
<evidence type="ECO:0000256" key="11">
    <source>
        <dbReference type="PIRSR" id="PIRSR000099-2"/>
    </source>
</evidence>
<dbReference type="UniPathway" id="UPA00031">
    <property type="reaction ID" value="UER00014"/>
</dbReference>
<comment type="caution">
    <text evidence="16">The sequence shown here is derived from an EMBL/GenBank/DDBJ whole genome shotgun (WGS) entry which is preliminary data.</text>
</comment>
<comment type="function">
    <text evidence="1 8">Catalyzes the sequential NAD-dependent oxidations of L-histidinol to L-histidinaldehyde and then to L-histidine.</text>
</comment>
<dbReference type="PRINTS" id="PR00083">
    <property type="entry name" value="HOLDHDRGNASE"/>
</dbReference>
<evidence type="ECO:0000256" key="4">
    <source>
        <dbReference type="ARBA" id="ARBA00022723"/>
    </source>
</evidence>
<dbReference type="Gene3D" id="1.20.5.1300">
    <property type="match status" value="1"/>
</dbReference>
<reference evidence="16 18" key="2">
    <citation type="submission" date="2019-04" db="EMBL/GenBank/DDBJ databases">
        <title>Genome sequencing of Clostridium botulinum Groups I-IV and Clostridium butyricum.</title>
        <authorList>
            <person name="Brunt J."/>
            <person name="Van Vliet A.H.M."/>
            <person name="Stringer S.C."/>
            <person name="Carter A.T."/>
            <person name="Peck M.W."/>
        </authorList>
    </citation>
    <scope>NUCLEOTIDE SEQUENCE [LARGE SCALE GENOMIC DNA]</scope>
    <source>
        <strain evidence="16 18">1605</strain>
    </source>
</reference>
<feature type="binding site" evidence="8 13">
    <location>
        <position position="258"/>
    </location>
    <ligand>
        <name>Zn(2+)</name>
        <dbReference type="ChEBI" id="CHEBI:29105"/>
    </ligand>
</feature>
<feature type="binding site" evidence="8 12">
    <location>
        <position position="414"/>
    </location>
    <ligand>
        <name>substrate</name>
    </ligand>
</feature>
<dbReference type="FunFam" id="3.40.50.1980:FF:000001">
    <property type="entry name" value="Histidinol dehydrogenase"/>
    <property type="match status" value="1"/>
</dbReference>
<dbReference type="GO" id="GO:0005829">
    <property type="term" value="C:cytosol"/>
    <property type="evidence" value="ECO:0007669"/>
    <property type="project" value="TreeGrafter"/>
</dbReference>
<feature type="active site" description="Proton acceptor" evidence="8 10">
    <location>
        <position position="326"/>
    </location>
</feature>
<evidence type="ECO:0000313" key="15">
    <source>
        <dbReference type="EMBL" id="NFA43636.1"/>
    </source>
</evidence>
<keyword evidence="6 8" id="KW-0560">Oxidoreductase</keyword>
<feature type="binding site" evidence="8 11">
    <location>
        <position position="190"/>
    </location>
    <ligand>
        <name>NAD(+)</name>
        <dbReference type="ChEBI" id="CHEBI:57540"/>
    </ligand>
</feature>
<evidence type="ECO:0000313" key="17">
    <source>
        <dbReference type="Proteomes" id="UP000472355"/>
    </source>
</evidence>
<accession>A0A6B4RIV1</accession>
<gene>
    <name evidence="8 16" type="primary">hisD</name>
    <name evidence="15" type="ORF">EXM65_13870</name>
    <name evidence="16" type="ORF">FC774_12070</name>
</gene>
<feature type="binding site" evidence="8 11">
    <location>
        <position position="213"/>
    </location>
    <ligand>
        <name>NAD(+)</name>
        <dbReference type="ChEBI" id="CHEBI:57540"/>
    </ligand>
</feature>
<dbReference type="EMBL" id="SGKU01000044">
    <property type="protein sequence ID" value="NFA43636.1"/>
    <property type="molecule type" value="Genomic_DNA"/>
</dbReference>
<comment type="catalytic activity">
    <reaction evidence="7 8">
        <text>L-histidinol + 2 NAD(+) + H2O = L-histidine + 2 NADH + 3 H(+)</text>
        <dbReference type="Rhea" id="RHEA:20641"/>
        <dbReference type="ChEBI" id="CHEBI:15377"/>
        <dbReference type="ChEBI" id="CHEBI:15378"/>
        <dbReference type="ChEBI" id="CHEBI:57540"/>
        <dbReference type="ChEBI" id="CHEBI:57595"/>
        <dbReference type="ChEBI" id="CHEBI:57699"/>
        <dbReference type="ChEBI" id="CHEBI:57945"/>
        <dbReference type="EC" id="1.1.1.23"/>
    </reaction>
</comment>
<dbReference type="Gene3D" id="3.40.50.1980">
    <property type="entry name" value="Nitrogenase molybdenum iron protein domain"/>
    <property type="match status" value="2"/>
</dbReference>
<sequence length="428" mass="47161">MLNLMEVNEANKGELIKELNQREGDIQNNVILNVSNILSEVKKFGDKALFKFTNEFDKVKLKNLEVKSEEIEKCFDCVEKEFIQALQEAKVNIEDYHKKQKINGFIMAKDKGVYLGQRVIPLERVGVYVPGGTAAYPSSVLMNVIPAKVAGVDEIIMVTPPDKNGEINPYIGVAASIAKVDKIYKIGGAQAIGALAYGTESIKKVDKIVGPGNIFVALAKKLVFGTVDIDMIAGPSEILIIADENSNPRFIAADLMSQAEHDKLASSILVTTSKKLYEEVEKELELQIKNLKRKDIIIDSLENFGKALICKDINECIDISNLVAPEHLELMVDNPMEYLGQVRNAGSVFLGRYSPEPIGDYFGGTNHVLPTSGTSRFFSPLSVDSFIKKSSFLHYSQESILEHGEKIITLANKEGLTAHANSVKVRLG</sequence>
<dbReference type="HAMAP" id="MF_01024">
    <property type="entry name" value="HisD"/>
    <property type="match status" value="1"/>
</dbReference>
<dbReference type="InterPro" id="IPR001692">
    <property type="entry name" value="Histidinol_DH_CS"/>
</dbReference>
<evidence type="ECO:0000256" key="6">
    <source>
        <dbReference type="ARBA" id="ARBA00023002"/>
    </source>
</evidence>
<feature type="binding site" evidence="8 12">
    <location>
        <position position="236"/>
    </location>
    <ligand>
        <name>substrate</name>
    </ligand>
</feature>
<feature type="binding site" evidence="8 12">
    <location>
        <position position="261"/>
    </location>
    <ligand>
        <name>substrate</name>
    </ligand>
</feature>
<evidence type="ECO:0000256" key="7">
    <source>
        <dbReference type="ARBA" id="ARBA00049489"/>
    </source>
</evidence>
<organism evidence="16 18">
    <name type="scientific">Clostridium botulinum</name>
    <dbReference type="NCBI Taxonomy" id="1491"/>
    <lineage>
        <taxon>Bacteria</taxon>
        <taxon>Bacillati</taxon>
        <taxon>Bacillota</taxon>
        <taxon>Clostridia</taxon>
        <taxon>Eubacteriales</taxon>
        <taxon>Clostridiaceae</taxon>
        <taxon>Clostridium</taxon>
    </lineage>
</organism>
<feature type="binding site" evidence="8 12">
    <location>
        <position position="419"/>
    </location>
    <ligand>
        <name>substrate</name>
    </ligand>
</feature>
<evidence type="ECO:0000256" key="9">
    <source>
        <dbReference type="PIRNR" id="PIRNR000099"/>
    </source>
</evidence>
<dbReference type="EMBL" id="SWOV01000034">
    <property type="protein sequence ID" value="NFF88603.1"/>
    <property type="molecule type" value="Genomic_DNA"/>
</dbReference>
<feature type="binding site" evidence="8 13">
    <location>
        <position position="261"/>
    </location>
    <ligand>
        <name>Zn(2+)</name>
        <dbReference type="ChEBI" id="CHEBI:29105"/>
    </ligand>
</feature>
<evidence type="ECO:0000256" key="1">
    <source>
        <dbReference type="ARBA" id="ARBA00003850"/>
    </source>
</evidence>
<dbReference type="GO" id="GO:0008270">
    <property type="term" value="F:zinc ion binding"/>
    <property type="evidence" value="ECO:0007669"/>
    <property type="project" value="UniProtKB-UniRule"/>
</dbReference>
<dbReference type="InterPro" id="IPR022695">
    <property type="entry name" value="Histidinol_DH_monofunct"/>
</dbReference>
<dbReference type="Proteomes" id="UP000472355">
    <property type="component" value="Unassembled WGS sequence"/>
</dbReference>
<dbReference type="InterPro" id="IPR016161">
    <property type="entry name" value="Ald_DH/histidinol_DH"/>
</dbReference>
<evidence type="ECO:0000256" key="2">
    <source>
        <dbReference type="ARBA" id="ARBA00010178"/>
    </source>
</evidence>
<dbReference type="Pfam" id="PF00815">
    <property type="entry name" value="Histidinol_dh"/>
    <property type="match status" value="1"/>
</dbReference>
<name>A0A6B4RIV1_CLOBO</name>
<feature type="binding site" evidence="8 12">
    <location>
        <position position="327"/>
    </location>
    <ligand>
        <name>substrate</name>
    </ligand>
</feature>
<feature type="active site" description="Proton acceptor" evidence="8 10">
    <location>
        <position position="327"/>
    </location>
</feature>
<dbReference type="RefSeq" id="WP_012450764.1">
    <property type="nucleotide sequence ID" value="NZ_CP010520.1"/>
</dbReference>
<evidence type="ECO:0000313" key="18">
    <source>
        <dbReference type="Proteomes" id="UP000476820"/>
    </source>
</evidence>
<dbReference type="PROSITE" id="PS00611">
    <property type="entry name" value="HISOL_DEHYDROGENASE"/>
    <property type="match status" value="1"/>
</dbReference>
<evidence type="ECO:0000256" key="3">
    <source>
        <dbReference type="ARBA" id="ARBA00012965"/>
    </source>
</evidence>
<feature type="binding site" evidence="8 13">
    <location>
        <position position="360"/>
    </location>
    <ligand>
        <name>Zn(2+)</name>
        <dbReference type="ChEBI" id="CHEBI:29105"/>
    </ligand>
</feature>
<dbReference type="PANTHER" id="PTHR21256">
    <property type="entry name" value="HISTIDINOL DEHYDROGENASE HDH"/>
    <property type="match status" value="1"/>
</dbReference>
<keyword evidence="8" id="KW-0028">Amino-acid biosynthesis</keyword>
<dbReference type="SUPFAM" id="SSF53720">
    <property type="entry name" value="ALDH-like"/>
    <property type="match status" value="1"/>
</dbReference>
<feature type="binding site" evidence="8 12">
    <location>
        <position position="360"/>
    </location>
    <ligand>
        <name>substrate</name>
    </ligand>
</feature>
<evidence type="ECO:0000256" key="5">
    <source>
        <dbReference type="ARBA" id="ARBA00022833"/>
    </source>
</evidence>
<keyword evidence="4 8" id="KW-0479">Metal-binding</keyword>
<dbReference type="GO" id="GO:0004399">
    <property type="term" value="F:histidinol dehydrogenase activity"/>
    <property type="evidence" value="ECO:0007669"/>
    <property type="project" value="UniProtKB-UniRule"/>
</dbReference>
<dbReference type="PIRSF" id="PIRSF000099">
    <property type="entry name" value="Histidinol_dh"/>
    <property type="match status" value="1"/>
</dbReference>
<dbReference type="FunFam" id="3.40.50.1980:FF:000026">
    <property type="entry name" value="Histidinol dehydrogenase"/>
    <property type="match status" value="1"/>
</dbReference>
<dbReference type="CDD" id="cd06572">
    <property type="entry name" value="Histidinol_dh"/>
    <property type="match status" value="1"/>
</dbReference>
<comment type="cofactor">
    <cofactor evidence="8 13">
        <name>Zn(2+)</name>
        <dbReference type="ChEBI" id="CHEBI:29105"/>
    </cofactor>
    <text evidence="8 13">Binds 1 zinc ion per subunit.</text>
</comment>
<proteinExistence type="inferred from homology"/>